<dbReference type="STRING" id="1125779.HMPREF1219_01431"/>
<sequence>MADDTKLSDFDTGTLTLAQRRALVKLIKGPFVSASNSADAEDFHVISESRKEIASQLDNLFLTLIVDDTAGIAYTKVWDTDLEGMRKLLRAKPLNFVETITILHLRRQLAKANPNERTIVDKTEVFEATAPYQTAQGTDHTKQARNFDSAWNNLVKSKVVVPTPTPNRFEVSQVLRVVFSSDEIKAVTRSFEEMLEDTDE</sequence>
<dbReference type="InterPro" id="IPR025449">
    <property type="entry name" value="JetB"/>
</dbReference>
<dbReference type="AlphaFoldDB" id="S2YY74"/>
<dbReference type="HOGENOM" id="CLU_085940_2_0_11"/>
<protein>
    <recommendedName>
        <fullName evidence="3">DUF4194 domain-containing protein</fullName>
    </recommendedName>
</protein>
<dbReference type="PATRIC" id="fig|1125779.3.peg.1392"/>
<name>S2YY74_9CORY</name>
<dbReference type="eggNOG" id="ENOG502Z8JM">
    <property type="taxonomic scope" value="Bacteria"/>
</dbReference>
<dbReference type="Pfam" id="PF13835">
    <property type="entry name" value="DUF4194"/>
    <property type="match status" value="1"/>
</dbReference>
<evidence type="ECO:0008006" key="3">
    <source>
        <dbReference type="Google" id="ProtNLM"/>
    </source>
</evidence>
<organism evidence="1 2">
    <name type="scientific">Corynebacterium pyruviciproducens ATCC BAA-1742</name>
    <dbReference type="NCBI Taxonomy" id="1125779"/>
    <lineage>
        <taxon>Bacteria</taxon>
        <taxon>Bacillati</taxon>
        <taxon>Actinomycetota</taxon>
        <taxon>Actinomycetes</taxon>
        <taxon>Mycobacteriales</taxon>
        <taxon>Corynebacteriaceae</taxon>
        <taxon>Corynebacterium</taxon>
    </lineage>
</organism>
<evidence type="ECO:0000313" key="2">
    <source>
        <dbReference type="Proteomes" id="UP000014408"/>
    </source>
</evidence>
<reference evidence="1 2" key="1">
    <citation type="submission" date="2013-05" db="EMBL/GenBank/DDBJ databases">
        <title>The Genome Sequence of Corynebacterium pyruviciproducens 1773O (ATCC BAA-1742).</title>
        <authorList>
            <consortium name="The Broad Institute Genomics Platform"/>
            <person name="Earl A."/>
            <person name="Ward D."/>
            <person name="Feldgarden M."/>
            <person name="Gevers D."/>
            <person name="Tong J."/>
            <person name="Walker B."/>
            <person name="Young S."/>
            <person name="Zeng Q."/>
            <person name="Gargeya S."/>
            <person name="Fitzgerald M."/>
            <person name="Haas B."/>
            <person name="Abouelleil A."/>
            <person name="Allen A.W."/>
            <person name="Alvarado L."/>
            <person name="Arachchi H.M."/>
            <person name="Berlin A.M."/>
            <person name="Chapman S.B."/>
            <person name="Gainer-Dewar J."/>
            <person name="Goldberg J."/>
            <person name="Griggs A."/>
            <person name="Gujja S."/>
            <person name="Hansen M."/>
            <person name="Howarth C."/>
            <person name="Imamovic A."/>
            <person name="Ireland A."/>
            <person name="Larimer J."/>
            <person name="McCowan C."/>
            <person name="Murphy C."/>
            <person name="Pearson M."/>
            <person name="Poon T.W."/>
            <person name="Priest M."/>
            <person name="Roberts A."/>
            <person name="Saif S."/>
            <person name="Shea T."/>
            <person name="Sisk P."/>
            <person name="Sykes S."/>
            <person name="Wortman J."/>
            <person name="Nusbaum C."/>
            <person name="Birren B."/>
        </authorList>
    </citation>
    <scope>NUCLEOTIDE SEQUENCE [LARGE SCALE GENOMIC DNA]</scope>
    <source>
        <strain evidence="1 2">ATCC BAA-1742</strain>
    </source>
</reference>
<evidence type="ECO:0000313" key="1">
    <source>
        <dbReference type="EMBL" id="EPD69206.1"/>
    </source>
</evidence>
<dbReference type="RefSeq" id="WP_016458177.1">
    <property type="nucleotide sequence ID" value="NZ_KE150447.1"/>
</dbReference>
<gene>
    <name evidence="1" type="ORF">HMPREF1219_01431</name>
</gene>
<dbReference type="Proteomes" id="UP000014408">
    <property type="component" value="Unassembled WGS sequence"/>
</dbReference>
<dbReference type="EMBL" id="ATBY01000014">
    <property type="protein sequence ID" value="EPD69206.1"/>
    <property type="molecule type" value="Genomic_DNA"/>
</dbReference>
<comment type="caution">
    <text evidence="1">The sequence shown here is derived from an EMBL/GenBank/DDBJ whole genome shotgun (WGS) entry which is preliminary data.</text>
</comment>
<accession>S2YY74</accession>
<keyword evidence="2" id="KW-1185">Reference proteome</keyword>
<proteinExistence type="predicted"/>